<feature type="region of interest" description="Disordered" evidence="1">
    <location>
        <begin position="356"/>
        <end position="392"/>
    </location>
</feature>
<name>A0AA88U3K1_9ASTE</name>
<feature type="domain" description="DNA2/NAM7 helicase helicase" evidence="2">
    <location>
        <begin position="201"/>
        <end position="594"/>
    </location>
</feature>
<feature type="compositionally biased region" description="Basic and acidic residues" evidence="1">
    <location>
        <begin position="889"/>
        <end position="903"/>
    </location>
</feature>
<dbReference type="InterPro" id="IPR041677">
    <property type="entry name" value="DNA2/NAM7_AAA_11"/>
</dbReference>
<evidence type="ECO:0008006" key="7">
    <source>
        <dbReference type="Google" id="ProtNLM"/>
    </source>
</evidence>
<dbReference type="AlphaFoldDB" id="A0AA88U3K1"/>
<organism evidence="5 6">
    <name type="scientific">Escallonia rubra</name>
    <dbReference type="NCBI Taxonomy" id="112253"/>
    <lineage>
        <taxon>Eukaryota</taxon>
        <taxon>Viridiplantae</taxon>
        <taxon>Streptophyta</taxon>
        <taxon>Embryophyta</taxon>
        <taxon>Tracheophyta</taxon>
        <taxon>Spermatophyta</taxon>
        <taxon>Magnoliopsida</taxon>
        <taxon>eudicotyledons</taxon>
        <taxon>Gunneridae</taxon>
        <taxon>Pentapetalae</taxon>
        <taxon>asterids</taxon>
        <taxon>campanulids</taxon>
        <taxon>Escalloniales</taxon>
        <taxon>Escalloniaceae</taxon>
        <taxon>Escallonia</taxon>
    </lineage>
</organism>
<dbReference type="Proteomes" id="UP001187471">
    <property type="component" value="Unassembled WGS sequence"/>
</dbReference>
<dbReference type="InterPro" id="IPR047187">
    <property type="entry name" value="SF1_C_Upf1"/>
</dbReference>
<dbReference type="Pfam" id="PF20073">
    <property type="entry name" value="DUF6469"/>
    <property type="match status" value="1"/>
</dbReference>
<sequence length="922" mass="103174">MKSFIYPLIEETRADLSSHMATLSRAPICQIFDVTISDDHKPPKDLYYNLSPMEVRYTQNGEVEYEPEVGDLIALTDVRPKCVNDLNRPKTPYLLAFVQGKSAFPDEFPHDLLILSSKPIVYEKNEQERGMLFAVSLTNLTTNIRIWNALNLDPEGTNTNIIRKVLQPSHAVDGNCTLCSPETIRGFPIANLREAIRQFIKLDDSQEAAVLSCIATRECHHQNGVKLIWGPPGTGKTKTVASLLFALLRMKCRTLTCAPTNIAILGVAARFMGLVQDTLKYDTYGLGDVLLFGNGKRMKIQDCKELHDIFLSKRAASLAACFAPFSGWKGSIDSIILLFEDPEELYILYLEKKLKGKDSKDDNGEDDFGDGFPGKGILSQIPDEEEELKDEETLKGNIKKIVKEPSKKGKEMSGQEGGGSDDADAAEKVLTFEEFLVKRFLDIGEKLTNLAKTLIGVNGLLQTLLHNVAVIDEGLSEGDNGVEEAKKNITKLSMCRTDFLEILKTLRETVSLPDFTEERTIRDFCIRHATLIFCTVSSSAKLHAEGMTPLELLVIDEAAQLKECESTIPLQLSGLRHAILVGDERQLPAMVQSKICVNVEFGRSLFERLVLLGHGKHLLNVQYRMHPSISLFPNEEFYDKQISDGPNVKERTYEMRFLNGNIFGSYSFINVAKGREEFGNGHSPRNMMEVAVVAEIVAGLYKESVARKQRLSVGCISPYNAQVFAIQEKLGKSDEFCNSRFRIKHVDIRQKVVSILLELSNGWRQPSREKTNTNMAGVSSQLLEQYNVNGYLSLIWSVDVHKEASMHIQVIVFWDILPVCKIPDVSSHLNIRFGNYTPNTIKLCKYRRVEGKLVLPMTWPLDSDALTLASYDPSESLASQLERALEGHSFAQRERKREREGGKRPTGAAAEPVAAMMRAVAD</sequence>
<feature type="domain" description="DNA2/NAM7 helicase-like C-terminal" evidence="3">
    <location>
        <begin position="602"/>
        <end position="748"/>
    </location>
</feature>
<proteinExistence type="predicted"/>
<accession>A0AA88U3K1</accession>
<feature type="compositionally biased region" description="Low complexity" evidence="1">
    <location>
        <begin position="908"/>
        <end position="922"/>
    </location>
</feature>
<dbReference type="Pfam" id="PF13087">
    <property type="entry name" value="AAA_12"/>
    <property type="match status" value="1"/>
</dbReference>
<dbReference type="GO" id="GO:0004386">
    <property type="term" value="F:helicase activity"/>
    <property type="evidence" value="ECO:0007669"/>
    <property type="project" value="InterPro"/>
</dbReference>
<gene>
    <name evidence="5" type="ORF">RJ640_027032</name>
</gene>
<dbReference type="PANTHER" id="PTHR10887:SF522">
    <property type="entry name" value="P-LOOP CONTAINING NUCLEOSIDE TRIPHOSPHATE HYDROLASES SUPERFAMILY PROTEIN"/>
    <property type="match status" value="1"/>
</dbReference>
<dbReference type="InterPro" id="IPR045055">
    <property type="entry name" value="DNA2/NAM7-like"/>
</dbReference>
<evidence type="ECO:0000259" key="3">
    <source>
        <dbReference type="Pfam" id="PF13087"/>
    </source>
</evidence>
<keyword evidence="6" id="KW-1185">Reference proteome</keyword>
<feature type="domain" description="DUF6469" evidence="4">
    <location>
        <begin position="38"/>
        <end position="152"/>
    </location>
</feature>
<dbReference type="InterPro" id="IPR041679">
    <property type="entry name" value="DNA2/NAM7-like_C"/>
</dbReference>
<protein>
    <recommendedName>
        <fullName evidence="7">Helicase MAGATAMA 3</fullName>
    </recommendedName>
</protein>
<evidence type="ECO:0000256" key="1">
    <source>
        <dbReference type="SAM" id="MobiDB-lite"/>
    </source>
</evidence>
<dbReference type="InterPro" id="IPR045529">
    <property type="entry name" value="DUF6469"/>
</dbReference>
<dbReference type="InterPro" id="IPR027417">
    <property type="entry name" value="P-loop_NTPase"/>
</dbReference>
<dbReference type="Pfam" id="PF13086">
    <property type="entry name" value="AAA_11"/>
    <property type="match status" value="1"/>
</dbReference>
<evidence type="ECO:0000313" key="5">
    <source>
        <dbReference type="EMBL" id="KAK2967366.1"/>
    </source>
</evidence>
<feature type="region of interest" description="Disordered" evidence="1">
    <location>
        <begin position="889"/>
        <end position="922"/>
    </location>
</feature>
<evidence type="ECO:0000313" key="6">
    <source>
        <dbReference type="Proteomes" id="UP001187471"/>
    </source>
</evidence>
<evidence type="ECO:0000259" key="2">
    <source>
        <dbReference type="Pfam" id="PF13086"/>
    </source>
</evidence>
<reference evidence="5" key="1">
    <citation type="submission" date="2022-12" db="EMBL/GenBank/DDBJ databases">
        <title>Draft genome assemblies for two species of Escallonia (Escalloniales).</title>
        <authorList>
            <person name="Chanderbali A."/>
            <person name="Dervinis C."/>
            <person name="Anghel I."/>
            <person name="Soltis D."/>
            <person name="Soltis P."/>
            <person name="Zapata F."/>
        </authorList>
    </citation>
    <scope>NUCLEOTIDE SEQUENCE</scope>
    <source>
        <strain evidence="5">UCBG92.1500</strain>
        <tissue evidence="5">Leaf</tissue>
    </source>
</reference>
<dbReference type="Gene3D" id="3.40.50.300">
    <property type="entry name" value="P-loop containing nucleotide triphosphate hydrolases"/>
    <property type="match status" value="2"/>
</dbReference>
<dbReference type="SUPFAM" id="SSF52540">
    <property type="entry name" value="P-loop containing nucleoside triphosphate hydrolases"/>
    <property type="match status" value="1"/>
</dbReference>
<dbReference type="PANTHER" id="PTHR10887">
    <property type="entry name" value="DNA2/NAM7 HELICASE FAMILY"/>
    <property type="match status" value="1"/>
</dbReference>
<comment type="caution">
    <text evidence="5">The sequence shown here is derived from an EMBL/GenBank/DDBJ whole genome shotgun (WGS) entry which is preliminary data.</text>
</comment>
<dbReference type="EMBL" id="JAVXUO010003025">
    <property type="protein sequence ID" value="KAK2967366.1"/>
    <property type="molecule type" value="Genomic_DNA"/>
</dbReference>
<evidence type="ECO:0000259" key="4">
    <source>
        <dbReference type="Pfam" id="PF20073"/>
    </source>
</evidence>
<dbReference type="CDD" id="cd18808">
    <property type="entry name" value="SF1_C_Upf1"/>
    <property type="match status" value="1"/>
</dbReference>